<protein>
    <submittedName>
        <fullName evidence="2">Uracil-DNA glycosylase, family 1</fullName>
    </submittedName>
</protein>
<dbReference type="NCBIfam" id="TIGR03915">
    <property type="entry name" value="SAM_7_link_chp"/>
    <property type="match status" value="1"/>
</dbReference>
<accession>A0A4V1EGH2</accession>
<dbReference type="EMBL" id="CP040058">
    <property type="protein sequence ID" value="QCP36070.1"/>
    <property type="molecule type" value="Genomic_DNA"/>
</dbReference>
<evidence type="ECO:0000313" key="3">
    <source>
        <dbReference type="Proteomes" id="UP000298653"/>
    </source>
</evidence>
<name>A0A4V1EGH2_9FIRM</name>
<dbReference type="KEGG" id="arf:AR1Y2_2616"/>
<dbReference type="Pfam" id="PF13566">
    <property type="entry name" value="DUF4130"/>
    <property type="match status" value="1"/>
</dbReference>
<organism evidence="2 3">
    <name type="scientific">Anaerostipes rhamnosivorans</name>
    <dbReference type="NCBI Taxonomy" id="1229621"/>
    <lineage>
        <taxon>Bacteria</taxon>
        <taxon>Bacillati</taxon>
        <taxon>Bacillota</taxon>
        <taxon>Clostridia</taxon>
        <taxon>Lachnospirales</taxon>
        <taxon>Lachnospiraceae</taxon>
        <taxon>Anaerostipes</taxon>
    </lineage>
</organism>
<dbReference type="OrthoDB" id="5290748at2"/>
<gene>
    <name evidence="2" type="ORF">AR1Y2_2616</name>
</gene>
<proteinExistence type="predicted"/>
<dbReference type="AlphaFoldDB" id="A0A4V1EGH2"/>
<feature type="domain" description="DUF4130" evidence="1">
    <location>
        <begin position="85"/>
        <end position="247"/>
    </location>
</feature>
<keyword evidence="3" id="KW-1185">Reference proteome</keyword>
<reference evidence="2 3" key="1">
    <citation type="submission" date="2019-05" db="EMBL/GenBank/DDBJ databases">
        <title>Complete genome sequencing of Anaerostipes rhamnosivorans.</title>
        <authorList>
            <person name="Bui T.P.N."/>
            <person name="de Vos W.M."/>
        </authorList>
    </citation>
    <scope>NUCLEOTIDE SEQUENCE [LARGE SCALE GENOMIC DNA]</scope>
    <source>
        <strain evidence="2 3">1y2</strain>
    </source>
</reference>
<sequence length="249" mass="29614">MTIFTCNNTFEDMMSCIYTAWAARLGHNNVRLKTEPIGNLELFCDYRHVEHDADKTASVIRSIQKKISFHAYHMVYRAAMSFEEEKLDIIYRFLIYGFHYGPSVVHMLQEPAVMNLFELDRKVSNEAHLFREFLRFSEVDKVLIAHIEPKCDVLTILAPQFTDRMPSENWMIIDDNRKTAVIHPSDQDYYMTILSENELSRLKESERSDIYTDLWKAFFETIGVEARKNPRCQRTMMPLWYRKHMTEFQ</sequence>
<dbReference type="InterPro" id="IPR025404">
    <property type="entry name" value="DUF4130"/>
</dbReference>
<dbReference type="InterPro" id="IPR023875">
    <property type="entry name" value="DNA_repair_put"/>
</dbReference>
<dbReference type="RefSeq" id="WP_137329351.1">
    <property type="nucleotide sequence ID" value="NZ_CP040058.1"/>
</dbReference>
<dbReference type="Proteomes" id="UP000298653">
    <property type="component" value="Chromosome"/>
</dbReference>
<evidence type="ECO:0000313" key="2">
    <source>
        <dbReference type="EMBL" id="QCP36070.1"/>
    </source>
</evidence>
<evidence type="ECO:0000259" key="1">
    <source>
        <dbReference type="Pfam" id="PF13566"/>
    </source>
</evidence>